<comment type="caution">
    <text evidence="3">The sequence shown here is derived from an EMBL/GenBank/DDBJ whole genome shotgun (WGS) entry which is preliminary data.</text>
</comment>
<feature type="compositionally biased region" description="Polar residues" evidence="1">
    <location>
        <begin position="997"/>
        <end position="1014"/>
    </location>
</feature>
<gene>
    <name evidence="3" type="ORF">QQZ08_006397</name>
</gene>
<feature type="region of interest" description="Disordered" evidence="1">
    <location>
        <begin position="425"/>
        <end position="959"/>
    </location>
</feature>
<feature type="compositionally biased region" description="Acidic residues" evidence="1">
    <location>
        <begin position="933"/>
        <end position="950"/>
    </location>
</feature>
<feature type="compositionally biased region" description="Acidic residues" evidence="1">
    <location>
        <begin position="734"/>
        <end position="756"/>
    </location>
</feature>
<feature type="compositionally biased region" description="Basic and acidic residues" evidence="1">
    <location>
        <begin position="843"/>
        <end position="857"/>
    </location>
</feature>
<evidence type="ECO:0000259" key="2">
    <source>
        <dbReference type="SMART" id="SM00976"/>
    </source>
</evidence>
<dbReference type="InterPro" id="IPR011564">
    <property type="entry name" value="Telomer_end-bd_POT1/Cdc13"/>
</dbReference>
<feature type="region of interest" description="Disordered" evidence="1">
    <location>
        <begin position="141"/>
        <end position="194"/>
    </location>
</feature>
<feature type="compositionally biased region" description="Polar residues" evidence="1">
    <location>
        <begin position="535"/>
        <end position="547"/>
    </location>
</feature>
<feature type="compositionally biased region" description="Basic and acidic residues" evidence="1">
    <location>
        <begin position="645"/>
        <end position="663"/>
    </location>
</feature>
<feature type="compositionally biased region" description="Basic and acidic residues" evidence="1">
    <location>
        <begin position="271"/>
        <end position="283"/>
    </location>
</feature>
<feature type="compositionally biased region" description="Basic and acidic residues" evidence="1">
    <location>
        <begin position="570"/>
        <end position="588"/>
    </location>
</feature>
<feature type="compositionally biased region" description="Basic and acidic residues" evidence="1">
    <location>
        <begin position="794"/>
        <end position="806"/>
    </location>
</feature>
<proteinExistence type="predicted"/>
<feature type="compositionally biased region" description="Basic and acidic residues" evidence="1">
    <location>
        <begin position="757"/>
        <end position="781"/>
    </location>
</feature>
<feature type="compositionally biased region" description="Polar residues" evidence="1">
    <location>
        <begin position="1075"/>
        <end position="1118"/>
    </location>
</feature>
<feature type="compositionally biased region" description="Polar residues" evidence="1">
    <location>
        <begin position="1244"/>
        <end position="1266"/>
    </location>
</feature>
<feature type="compositionally biased region" description="Acidic residues" evidence="1">
    <location>
        <begin position="550"/>
        <end position="567"/>
    </location>
</feature>
<organism evidence="3 4">
    <name type="scientific">Neonectria magnoliae</name>
    <dbReference type="NCBI Taxonomy" id="2732573"/>
    <lineage>
        <taxon>Eukaryota</taxon>
        <taxon>Fungi</taxon>
        <taxon>Dikarya</taxon>
        <taxon>Ascomycota</taxon>
        <taxon>Pezizomycotina</taxon>
        <taxon>Sordariomycetes</taxon>
        <taxon>Hypocreomycetidae</taxon>
        <taxon>Hypocreales</taxon>
        <taxon>Nectriaceae</taxon>
        <taxon>Neonectria</taxon>
    </lineage>
</organism>
<feature type="compositionally biased region" description="Acidic residues" evidence="1">
    <location>
        <begin position="664"/>
        <end position="692"/>
    </location>
</feature>
<feature type="compositionally biased region" description="Polar residues" evidence="1">
    <location>
        <begin position="463"/>
        <end position="473"/>
    </location>
</feature>
<feature type="compositionally biased region" description="Basic and acidic residues" evidence="1">
    <location>
        <begin position="982"/>
        <end position="992"/>
    </location>
</feature>
<feature type="domain" description="Telomeric single stranded DNA binding POT1/Cdc13" evidence="2">
    <location>
        <begin position="1407"/>
        <end position="1544"/>
    </location>
</feature>
<dbReference type="Gene3D" id="2.40.50.140">
    <property type="entry name" value="Nucleic acid-binding proteins"/>
    <property type="match status" value="1"/>
</dbReference>
<reference evidence="3 4" key="1">
    <citation type="journal article" date="2025" name="Microbiol. Resour. Announc.">
        <title>Draft genome sequences for Neonectria magnoliae and Neonectria punicea, canker pathogens of Liriodendron tulipifera and Acer saccharum in West Virginia.</title>
        <authorList>
            <person name="Petronek H.M."/>
            <person name="Kasson M.T."/>
            <person name="Metheny A.M."/>
            <person name="Stauder C.M."/>
            <person name="Lovett B."/>
            <person name="Lynch S.C."/>
            <person name="Garnas J.R."/>
            <person name="Kasson L.R."/>
            <person name="Stajich J.E."/>
        </authorList>
    </citation>
    <scope>NUCLEOTIDE SEQUENCE [LARGE SCALE GENOMIC DNA]</scope>
    <source>
        <strain evidence="3 4">NRRL 64651</strain>
    </source>
</reference>
<dbReference type="SUPFAM" id="SSF50249">
    <property type="entry name" value="Nucleic acid-binding proteins"/>
    <property type="match status" value="1"/>
</dbReference>
<feature type="region of interest" description="Disordered" evidence="1">
    <location>
        <begin position="982"/>
        <end position="1370"/>
    </location>
</feature>
<feature type="region of interest" description="Disordered" evidence="1">
    <location>
        <begin position="244"/>
        <end position="283"/>
    </location>
</feature>
<dbReference type="EMBL" id="JAZAVK010000057">
    <property type="protein sequence ID" value="KAK7427128.1"/>
    <property type="molecule type" value="Genomic_DNA"/>
</dbReference>
<feature type="compositionally biased region" description="Basic and acidic residues" evidence="1">
    <location>
        <begin position="907"/>
        <end position="920"/>
    </location>
</feature>
<feature type="compositionally biased region" description="Polar residues" evidence="1">
    <location>
        <begin position="484"/>
        <end position="500"/>
    </location>
</feature>
<feature type="compositionally biased region" description="Acidic residues" evidence="1">
    <location>
        <begin position="616"/>
        <end position="644"/>
    </location>
</feature>
<protein>
    <recommendedName>
        <fullName evidence="2">Telomeric single stranded DNA binding POT1/Cdc13 domain-containing protein</fullName>
    </recommendedName>
</protein>
<feature type="compositionally biased region" description="Polar residues" evidence="1">
    <location>
        <begin position="1345"/>
        <end position="1354"/>
    </location>
</feature>
<feature type="compositionally biased region" description="Acidic residues" evidence="1">
    <location>
        <begin position="589"/>
        <end position="601"/>
    </location>
</feature>
<feature type="compositionally biased region" description="Polar residues" evidence="1">
    <location>
        <begin position="1227"/>
        <end position="1236"/>
    </location>
</feature>
<name>A0ABR1I2I4_9HYPO</name>
<accession>A0ABR1I2I4</accession>
<dbReference type="Proteomes" id="UP001498421">
    <property type="component" value="Unassembled WGS sequence"/>
</dbReference>
<dbReference type="Pfam" id="PF02765">
    <property type="entry name" value="POT1"/>
    <property type="match status" value="1"/>
</dbReference>
<dbReference type="InterPro" id="IPR012340">
    <property type="entry name" value="NA-bd_OB-fold"/>
</dbReference>
<dbReference type="CDD" id="cd04497">
    <property type="entry name" value="hPOT1_OB1_like"/>
    <property type="match status" value="1"/>
</dbReference>
<feature type="compositionally biased region" description="Basic and acidic residues" evidence="1">
    <location>
        <begin position="719"/>
        <end position="733"/>
    </location>
</feature>
<evidence type="ECO:0000313" key="3">
    <source>
        <dbReference type="EMBL" id="KAK7427128.1"/>
    </source>
</evidence>
<keyword evidence="4" id="KW-1185">Reference proteome</keyword>
<sequence length="1570" mass="170638">MPNNEPLHDAIRTAEPTPIALLNPNIADQKTRVVDGAITITWPFSIVTKSIAFIVAERDFRLRRDKGQVRIRFHGAAAKAVADAAVGGGDEVRLSLDGVQWEKNETNTQLAGSTLEWQLEFASRLSLIIKRADSQAENTIHLDIDATNGTTNSSALPDESPDEPPSTSDLAIPLPGSPEISLSTKRAASPSFEHQEFASPAFIKRARVSYGSLFEGGLDIFDEDVGRKNKAKKKSRFSLPANAWRYSSRSPSPEVENEQEDESNEANGTNERAEDSRPNEEVADIHMDTPSRPRMVDEGCQTMDVDFTPMHSVQVLAESRSAFAFPYSTPTPLPRTKPIAAENSVLDHSLRLEGSIGEEQHTNELSADFLGHSPTHVDTGLAFSFSTSEPSLYPTAPGLFQVSRTEEILDGSINDLPLSEDYPTAFLDNASLPPAGLEAQELPPHDSHPASQTAQEQVPPFGSESQFFTSYPARSQPPPGTWPTVGSSAPLSQAPTQNSADDPVEILSSSPVRGRATSEERSPSPSERSEPVTAPFNQEEATSNNPQDAFGEDEDEDADGSSEEEQYVDGGDRPGDDYDLRQYDRAHDDDDDVDESEEDPVLDGNDVGAQVINPLEVEDAEEMEDDEEEESDEEVTAYDEEAEGYEGRELKGPELGEFDRDAEGEYYSDEEDYDEEDEEEMEDDESGEEDDPSGPATSNEPVFISLLSDSEDEEEEKAELESEKEPILDRALEEPEESEKPEEGNESEEDEEDEDPEGLHEPEKTDTLEKPEETEQPKVVEEEVPEEPLIVNAEKSRELDLADKTLETAPNIDDSAPVDAMDIDNIPEPSTLPTTAENVELTEPPRSEVTKELDALFHHALYQSLPSAGELKEPDGQQDQDPRTMVVDTESPDQEANITPVIAESNEEAKAVDDMERSERPLPATEQPADSADAMDVDETSEVQVEESEDIAAAADREIVDTTDGVKGAHGAIIEDSLATIDNDRESLDEIPRAAGSSITPGNNVQSLTTSNDPAQEIDLKQDSPDPTRDTQGQGQVESPDATMQDASQVEATVDPRLPQEMDVSETGDGEGTRETNSPGQLATDGQMSPPATQVTQTQPSQQNGDHTLSQGTSTLSQQEEHGHLPTPGETQLDDAEMENYQVPEDHDGQTDEDDLGLENQIMAEFLQHSPAKHDSAQQHANLAPSSPPLAAPQLTEAPHGSESTDVAPTPDAFITVKSLRSRGHMSKSSDISQPDPSILLAKASTTITQPNDDAKATTSPTTLRITRSKADQTDPSIQLARGSTHAGGTKGKGKGRDEGDEADSSPSAKLRVSRSRTTDRNDPSIQLAKGPSSSTRQSRRQVTPEPTRSTRSASRGVVPSGTTPDTAASVLKSPSVAGSLVAIEDENVGAVKLQLLKSLRTNLPEFLSLKTLRNSFNKATDILAVATTTPAQPHRPKHGPRDYMLTLNLVDPSVAPTGVSVAHIFRPHLSSLPVVHSGDVVLLRRVHVVSMKNRGFGVRAGDASAWAVFEKADEEMLPQIKGPPVEVTEQEINYVEGLRRWWSLQDDKALEKIERASRKVSEAGKEDLK</sequence>
<feature type="compositionally biased region" description="Basic and acidic residues" evidence="1">
    <location>
        <begin position="516"/>
        <end position="530"/>
    </location>
</feature>
<dbReference type="SMART" id="SM00976">
    <property type="entry name" value="Telo_bind"/>
    <property type="match status" value="1"/>
</dbReference>
<evidence type="ECO:0000313" key="4">
    <source>
        <dbReference type="Proteomes" id="UP001498421"/>
    </source>
</evidence>
<evidence type="ECO:0000256" key="1">
    <source>
        <dbReference type="SAM" id="MobiDB-lite"/>
    </source>
</evidence>
<feature type="compositionally biased region" description="Acidic residues" evidence="1">
    <location>
        <begin position="255"/>
        <end position="264"/>
    </location>
</feature>
<feature type="compositionally biased region" description="Basic and acidic residues" evidence="1">
    <location>
        <begin position="1018"/>
        <end position="1029"/>
    </location>
</feature>
<feature type="compositionally biased region" description="Acidic residues" evidence="1">
    <location>
        <begin position="709"/>
        <end position="718"/>
    </location>
</feature>